<keyword evidence="9" id="KW-1185">Reference proteome</keyword>
<dbReference type="PANTHER" id="PTHR42961:SF2">
    <property type="entry name" value="IRON-SULFUR PROTEIN NUBPL"/>
    <property type="match status" value="1"/>
</dbReference>
<dbReference type="InterPro" id="IPR033756">
    <property type="entry name" value="YlxH/NBP35"/>
</dbReference>
<keyword evidence="6" id="KW-0378">Hydrolase</keyword>
<feature type="region of interest" description="Disordered" evidence="7">
    <location>
        <begin position="82"/>
        <end position="101"/>
    </location>
</feature>
<evidence type="ECO:0000256" key="1">
    <source>
        <dbReference type="ARBA" id="ARBA00022723"/>
    </source>
</evidence>
<dbReference type="CDD" id="cd02037">
    <property type="entry name" value="Mrp_NBP35"/>
    <property type="match status" value="1"/>
</dbReference>
<comment type="function">
    <text evidence="6">Binds and transfers iron-sulfur (Fe-S) clusters to target apoproteins. Can hydrolyze ATP.</text>
</comment>
<evidence type="ECO:0000313" key="8">
    <source>
        <dbReference type="EMBL" id="MCF4097730.1"/>
    </source>
</evidence>
<evidence type="ECO:0000256" key="4">
    <source>
        <dbReference type="ARBA" id="ARBA00023004"/>
    </source>
</evidence>
<dbReference type="SUPFAM" id="SSF117916">
    <property type="entry name" value="Fe-S cluster assembly (FSCA) domain-like"/>
    <property type="match status" value="1"/>
</dbReference>
<keyword evidence="3 6" id="KW-0067">ATP-binding</keyword>
<feature type="compositionally biased region" description="Low complexity" evidence="7">
    <location>
        <begin position="83"/>
        <end position="96"/>
    </location>
</feature>
<dbReference type="RefSeq" id="WP_236113279.1">
    <property type="nucleotide sequence ID" value="NZ_JAKGTI010000001.1"/>
</dbReference>
<proteinExistence type="inferred from homology"/>
<keyword evidence="2 6" id="KW-0547">Nucleotide-binding</keyword>
<dbReference type="GO" id="GO:0005524">
    <property type="term" value="F:ATP binding"/>
    <property type="evidence" value="ECO:0007669"/>
    <property type="project" value="UniProtKB-KW"/>
</dbReference>
<reference evidence="8 9" key="1">
    <citation type="submission" date="2022-01" db="EMBL/GenBank/DDBJ databases">
        <title>Maritalea mediterranea sp. nov., isolated from marine plastic residues from the Malva-rosa beach (Valencia, Spain).</title>
        <authorList>
            <person name="Vidal-Verdu A."/>
            <person name="Molina-Menor E."/>
            <person name="Pascual J."/>
            <person name="Pereto J."/>
            <person name="Porcar M."/>
        </authorList>
    </citation>
    <scope>NUCLEOTIDE SEQUENCE [LARGE SCALE GENOMIC DNA]</scope>
    <source>
        <strain evidence="8 9">P4.10X</strain>
    </source>
</reference>
<keyword evidence="4 6" id="KW-0408">Iron</keyword>
<organism evidence="8 9">
    <name type="scientific">Maritalea mediterranea</name>
    <dbReference type="NCBI Taxonomy" id="2909667"/>
    <lineage>
        <taxon>Bacteria</taxon>
        <taxon>Pseudomonadati</taxon>
        <taxon>Pseudomonadota</taxon>
        <taxon>Alphaproteobacteria</taxon>
        <taxon>Hyphomicrobiales</taxon>
        <taxon>Devosiaceae</taxon>
        <taxon>Maritalea</taxon>
    </lineage>
</organism>
<feature type="binding site" evidence="6">
    <location>
        <begin position="116"/>
        <end position="123"/>
    </location>
    <ligand>
        <name>ATP</name>
        <dbReference type="ChEBI" id="CHEBI:30616"/>
    </ligand>
</feature>
<dbReference type="InterPro" id="IPR044304">
    <property type="entry name" value="NUBPL-like"/>
</dbReference>
<dbReference type="Pfam" id="PF10609">
    <property type="entry name" value="ParA"/>
    <property type="match status" value="1"/>
</dbReference>
<comment type="similarity">
    <text evidence="6">Belongs to the Mrp/NBP35 ATP-binding proteins family.</text>
</comment>
<dbReference type="InterPro" id="IPR019591">
    <property type="entry name" value="Mrp/NBP35_ATP-bd"/>
</dbReference>
<comment type="caution">
    <text evidence="8">The sequence shown here is derived from an EMBL/GenBank/DDBJ whole genome shotgun (WGS) entry which is preliminary data.</text>
</comment>
<sequence>MSDKALEQSVREALADIKLPGGGVLAEYQGLSDIIVTKSAVAFAITVAPGMEQAFQPILEAAKQAVSNVAGDKKPMISLTSDKAAAQKAQSAGQPKPTVQKEPVKGVKTVIAVASGKGGVGKSTTAVNLALAFAQEGKKVGILDADIYGPSIPKLLGLQGKPAVREDGIFAPHEAYGLKVMSIGSMLEGDQAVMWRGPMASSALKQLLRETDWGELDLLVLDLPPGTGDVHISLVQQVELTGAVIVSTPQDLALIDARKAIDMFARTQTRILGLIENMSYFECPDCGSQHHIFGDHGAENTANELGLKFLGGIPLQMAIRENSDSGKPVVATMPDSPEAKAFLEIAKKL</sequence>
<evidence type="ECO:0000256" key="7">
    <source>
        <dbReference type="SAM" id="MobiDB-lite"/>
    </source>
</evidence>
<dbReference type="HAMAP" id="MF_02040">
    <property type="entry name" value="Mrp_NBP35"/>
    <property type="match status" value="1"/>
</dbReference>
<evidence type="ECO:0000256" key="3">
    <source>
        <dbReference type="ARBA" id="ARBA00022840"/>
    </source>
</evidence>
<evidence type="ECO:0000313" key="9">
    <source>
        <dbReference type="Proteomes" id="UP001201217"/>
    </source>
</evidence>
<dbReference type="InterPro" id="IPR027417">
    <property type="entry name" value="P-loop_NTPase"/>
</dbReference>
<gene>
    <name evidence="8" type="ORF">L1I42_04435</name>
</gene>
<dbReference type="Proteomes" id="UP001201217">
    <property type="component" value="Unassembled WGS sequence"/>
</dbReference>
<dbReference type="SUPFAM" id="SSF52540">
    <property type="entry name" value="P-loop containing nucleoside triphosphate hydrolases"/>
    <property type="match status" value="1"/>
</dbReference>
<dbReference type="InterPro" id="IPR034904">
    <property type="entry name" value="FSCA_dom_sf"/>
</dbReference>
<comment type="subunit">
    <text evidence="6">Homodimer.</text>
</comment>
<protein>
    <recommendedName>
        <fullName evidence="6">Iron-sulfur cluster carrier protein</fullName>
    </recommendedName>
</protein>
<dbReference type="Gene3D" id="3.40.50.300">
    <property type="entry name" value="P-loop containing nucleotide triphosphate hydrolases"/>
    <property type="match status" value="1"/>
</dbReference>
<dbReference type="EMBL" id="JAKGTI010000001">
    <property type="protein sequence ID" value="MCF4097730.1"/>
    <property type="molecule type" value="Genomic_DNA"/>
</dbReference>
<name>A0ABS9E4D9_9HYPH</name>
<evidence type="ECO:0000256" key="6">
    <source>
        <dbReference type="HAMAP-Rule" id="MF_02040"/>
    </source>
</evidence>
<dbReference type="PANTHER" id="PTHR42961">
    <property type="entry name" value="IRON-SULFUR PROTEIN NUBPL"/>
    <property type="match status" value="1"/>
</dbReference>
<evidence type="ECO:0000256" key="5">
    <source>
        <dbReference type="ARBA" id="ARBA00023014"/>
    </source>
</evidence>
<keyword evidence="5 6" id="KW-0411">Iron-sulfur</keyword>
<evidence type="ECO:0000256" key="2">
    <source>
        <dbReference type="ARBA" id="ARBA00022741"/>
    </source>
</evidence>
<keyword evidence="1 6" id="KW-0479">Metal-binding</keyword>
<accession>A0ABS9E4D9</accession>